<evidence type="ECO:0000256" key="2">
    <source>
        <dbReference type="ARBA" id="ARBA00022741"/>
    </source>
</evidence>
<comment type="function">
    <text evidence="5">Catalyzes the formation of acetyl phosphate from acetate and ATP. Can also catalyze the reverse reaction.</text>
</comment>
<evidence type="ECO:0000313" key="8">
    <source>
        <dbReference type="EMBL" id="SPE17419.1"/>
    </source>
</evidence>
<comment type="cofactor">
    <cofactor evidence="5">
        <name>Mg(2+)</name>
        <dbReference type="ChEBI" id="CHEBI:18420"/>
    </cofactor>
    <cofactor evidence="5">
        <name>Mn(2+)</name>
        <dbReference type="ChEBI" id="CHEBI:29035"/>
    </cofactor>
    <text evidence="5">Mg(2+). Can also accept Mn(2+).</text>
</comment>
<dbReference type="UniPathway" id="UPA00340">
    <property type="reaction ID" value="UER00458"/>
</dbReference>
<reference evidence="9" key="1">
    <citation type="submission" date="2018-02" db="EMBL/GenBank/DDBJ databases">
        <authorList>
            <person name="Hausmann B."/>
        </authorList>
    </citation>
    <scope>NUCLEOTIDE SEQUENCE [LARGE SCALE GENOMIC DNA]</scope>
    <source>
        <strain evidence="9">Peat soil MAG SbA5</strain>
    </source>
</reference>
<feature type="binding site" evidence="5">
    <location>
        <begin position="271"/>
        <end position="273"/>
    </location>
    <ligand>
        <name>ATP</name>
        <dbReference type="ChEBI" id="CHEBI:30616"/>
    </ligand>
</feature>
<feature type="binding site" evidence="5">
    <location>
        <position position="14"/>
    </location>
    <ligand>
        <name>ATP</name>
        <dbReference type="ChEBI" id="CHEBI:30616"/>
    </ligand>
</feature>
<dbReference type="HAMAP" id="MF_00020">
    <property type="entry name" value="Acetate_kinase"/>
    <property type="match status" value="1"/>
</dbReference>
<name>A0A2N9L2G2_9BACT</name>
<dbReference type="Pfam" id="PF00871">
    <property type="entry name" value="Acetate_kinase"/>
    <property type="match status" value="1"/>
</dbReference>
<comment type="subunit">
    <text evidence="5">Homodimer.</text>
</comment>
<keyword evidence="1 5" id="KW-0808">Transferase</keyword>
<keyword evidence="2 5" id="KW-0547">Nucleotide-binding</keyword>
<feature type="compositionally biased region" description="Basic and acidic residues" evidence="7">
    <location>
        <begin position="409"/>
        <end position="423"/>
    </location>
</feature>
<dbReference type="GO" id="GO:0006085">
    <property type="term" value="P:acetyl-CoA biosynthetic process"/>
    <property type="evidence" value="ECO:0007669"/>
    <property type="project" value="UniProtKB-UniRule"/>
</dbReference>
<keyword evidence="5" id="KW-0479">Metal-binding</keyword>
<protein>
    <recommendedName>
        <fullName evidence="5">Acetate kinase</fullName>
        <ecNumber evidence="5">2.7.2.1</ecNumber>
    </recommendedName>
    <alternativeName>
        <fullName evidence="5">Acetokinase</fullName>
    </alternativeName>
</protein>
<dbReference type="Proteomes" id="UP000239735">
    <property type="component" value="Unassembled WGS sequence"/>
</dbReference>
<accession>A0A2N9L2G2</accession>
<dbReference type="Gene3D" id="3.30.420.40">
    <property type="match status" value="2"/>
</dbReference>
<evidence type="ECO:0000256" key="4">
    <source>
        <dbReference type="ARBA" id="ARBA00022840"/>
    </source>
</evidence>
<dbReference type="SUPFAM" id="SSF53067">
    <property type="entry name" value="Actin-like ATPase domain"/>
    <property type="match status" value="2"/>
</dbReference>
<dbReference type="GO" id="GO:0008776">
    <property type="term" value="F:acetate kinase activity"/>
    <property type="evidence" value="ECO:0007669"/>
    <property type="project" value="UniProtKB-UniRule"/>
</dbReference>
<comment type="catalytic activity">
    <reaction evidence="5">
        <text>acetate + ATP = acetyl phosphate + ADP</text>
        <dbReference type="Rhea" id="RHEA:11352"/>
        <dbReference type="ChEBI" id="CHEBI:22191"/>
        <dbReference type="ChEBI" id="CHEBI:30089"/>
        <dbReference type="ChEBI" id="CHEBI:30616"/>
        <dbReference type="ChEBI" id="CHEBI:456216"/>
        <dbReference type="EC" id="2.7.2.1"/>
    </reaction>
</comment>
<dbReference type="GO" id="GO:0000287">
    <property type="term" value="F:magnesium ion binding"/>
    <property type="evidence" value="ECO:0007669"/>
    <property type="project" value="UniProtKB-UniRule"/>
</dbReference>
<dbReference type="EC" id="2.7.2.1" evidence="5"/>
<dbReference type="InterPro" id="IPR000890">
    <property type="entry name" value="Aliphatic_acid_kin_short-chain"/>
</dbReference>
<proteinExistence type="inferred from homology"/>
<dbReference type="PANTHER" id="PTHR21060:SF15">
    <property type="entry name" value="ACETATE KINASE-RELATED"/>
    <property type="match status" value="1"/>
</dbReference>
<dbReference type="AlphaFoldDB" id="A0A2N9L2G2"/>
<comment type="caution">
    <text evidence="5">Lacks conserved residue(s) required for the propagation of feature annotation.</text>
</comment>
<sequence>MKILIPNIGSTSFKYRLLELDETAGPEGSGEKVLAQGRVERIGQPGGECADCTAAIRKCISEIAGPGKPLASLKEIGAVGFKAVHTGPLNTPQIIDDAFLVVMEEFSFLAPAHNPPYIAAMRAFRQELPEVPLVAVMEPFPYRFMDEASTTYSVPYAWRMEHGIRRYGFHGASHRSASERAQAALGRKDLRHISCHLGGSSSVAAFKNGVAIDISMGASPQSGLPQNNRVGDIDVFAVLHMMKKLGLGPDEMAALLGSESGLAGISGTSGDLRDLEEAAAKGEKRARLALDVFVRAIRHYVGAFLLELGGLDVITFSGGIGENSAAIRAAVLKDLRGFGIELDEAKNAAIRSEGEISTLRSAVKVLVIPANEETIVARETVAVVLRARGKATADSSSPQGAKGAPRFAQNDRSDLQHAVETKR</sequence>
<keyword evidence="3 5" id="KW-0418">Kinase</keyword>
<evidence type="ECO:0000256" key="6">
    <source>
        <dbReference type="RuleBase" id="RU003835"/>
    </source>
</evidence>
<dbReference type="GO" id="GO:0005737">
    <property type="term" value="C:cytoplasm"/>
    <property type="evidence" value="ECO:0007669"/>
    <property type="project" value="UniProtKB-SubCell"/>
</dbReference>
<feature type="site" description="Transition state stabilizer" evidence="5">
    <location>
        <position position="229"/>
    </location>
</feature>
<dbReference type="PIRSF" id="PIRSF000722">
    <property type="entry name" value="Acetate_prop_kin"/>
    <property type="match status" value="1"/>
</dbReference>
<feature type="binding site" evidence="5">
    <location>
        <begin position="319"/>
        <end position="323"/>
    </location>
    <ligand>
        <name>ATP</name>
        <dbReference type="ChEBI" id="CHEBI:30616"/>
    </ligand>
</feature>
<evidence type="ECO:0000256" key="7">
    <source>
        <dbReference type="SAM" id="MobiDB-lite"/>
    </source>
</evidence>
<dbReference type="OrthoDB" id="9802453at2"/>
<comment type="similarity">
    <text evidence="5 6">Belongs to the acetokinase family.</text>
</comment>
<keyword evidence="4 5" id="KW-0067">ATP-binding</keyword>
<organism evidence="8 9">
    <name type="scientific">Candidatus Sulfuritelmatomonas gaucii</name>
    <dbReference type="NCBI Taxonomy" id="2043161"/>
    <lineage>
        <taxon>Bacteria</taxon>
        <taxon>Pseudomonadati</taxon>
        <taxon>Acidobacteriota</taxon>
        <taxon>Terriglobia</taxon>
        <taxon>Terriglobales</taxon>
        <taxon>Acidobacteriaceae</taxon>
        <taxon>Candidatus Sulfuritelmatomonas</taxon>
    </lineage>
</organism>
<evidence type="ECO:0000256" key="5">
    <source>
        <dbReference type="HAMAP-Rule" id="MF_00020"/>
    </source>
</evidence>
<dbReference type="PRINTS" id="PR00471">
    <property type="entry name" value="ACETATEKNASE"/>
</dbReference>
<feature type="binding site" evidence="5">
    <location>
        <position position="372"/>
    </location>
    <ligand>
        <name>Mg(2+)</name>
        <dbReference type="ChEBI" id="CHEBI:18420"/>
    </ligand>
</feature>
<feature type="binding site" evidence="5">
    <location>
        <position position="7"/>
    </location>
    <ligand>
        <name>Mg(2+)</name>
        <dbReference type="ChEBI" id="CHEBI:18420"/>
    </ligand>
</feature>
<keyword evidence="5" id="KW-0460">Magnesium</keyword>
<evidence type="ECO:0000256" key="1">
    <source>
        <dbReference type="ARBA" id="ARBA00022679"/>
    </source>
</evidence>
<dbReference type="InterPro" id="IPR004372">
    <property type="entry name" value="Ac/propionate_kinase"/>
</dbReference>
<dbReference type="GO" id="GO:0006083">
    <property type="term" value="P:acetate metabolic process"/>
    <property type="evidence" value="ECO:0007669"/>
    <property type="project" value="TreeGrafter"/>
</dbReference>
<comment type="pathway">
    <text evidence="5">Metabolic intermediate biosynthesis; acetyl-CoA biosynthesis; acetyl-CoA from acetate: step 1/2.</text>
</comment>
<dbReference type="PANTHER" id="PTHR21060">
    <property type="entry name" value="ACETATE KINASE"/>
    <property type="match status" value="1"/>
</dbReference>
<gene>
    <name evidence="5 8" type="primary">ackA</name>
    <name evidence="8" type="ORF">SBA5_100016</name>
</gene>
<feature type="region of interest" description="Disordered" evidence="7">
    <location>
        <begin position="390"/>
        <end position="423"/>
    </location>
</feature>
<keyword evidence="5" id="KW-0963">Cytoplasm</keyword>
<dbReference type="EMBL" id="OKRB01000002">
    <property type="protein sequence ID" value="SPE17419.1"/>
    <property type="molecule type" value="Genomic_DNA"/>
</dbReference>
<feature type="site" description="Transition state stabilizer" evidence="5">
    <location>
        <position position="170"/>
    </location>
</feature>
<evidence type="ECO:0000256" key="3">
    <source>
        <dbReference type="ARBA" id="ARBA00022777"/>
    </source>
</evidence>
<comment type="subcellular location">
    <subcellularLocation>
        <location evidence="5">Cytoplasm</location>
    </subcellularLocation>
</comment>
<dbReference type="GO" id="GO:0005524">
    <property type="term" value="F:ATP binding"/>
    <property type="evidence" value="ECO:0007669"/>
    <property type="project" value="UniProtKB-KW"/>
</dbReference>
<evidence type="ECO:0000313" key="9">
    <source>
        <dbReference type="Proteomes" id="UP000239735"/>
    </source>
</evidence>
<dbReference type="InterPro" id="IPR043129">
    <property type="entry name" value="ATPase_NBD"/>
</dbReference>